<gene>
    <name evidence="6" type="ORF">CCE02nite_35520</name>
</gene>
<evidence type="ECO:0000313" key="7">
    <source>
        <dbReference type="Proteomes" id="UP000316659"/>
    </source>
</evidence>
<protein>
    <recommendedName>
        <fullName evidence="5">HTH merR-type domain-containing protein</fullName>
    </recommendedName>
</protein>
<accession>A0A4Y4E3H9</accession>
<feature type="domain" description="HTH merR-type" evidence="5">
    <location>
        <begin position="3"/>
        <end position="72"/>
    </location>
</feature>
<keyword evidence="4" id="KW-0804">Transcription</keyword>
<dbReference type="SMART" id="SM00422">
    <property type="entry name" value="HTH_MERR"/>
    <property type="match status" value="1"/>
</dbReference>
<dbReference type="PANTHER" id="PTHR30204:SF69">
    <property type="entry name" value="MERR-FAMILY TRANSCRIPTIONAL REGULATOR"/>
    <property type="match status" value="1"/>
</dbReference>
<keyword evidence="3" id="KW-0238">DNA-binding</keyword>
<comment type="caution">
    <text evidence="6">The sequence shown here is derived from an EMBL/GenBank/DDBJ whole genome shotgun (WGS) entry which is preliminary data.</text>
</comment>
<proteinExistence type="predicted"/>
<dbReference type="InterPro" id="IPR011256">
    <property type="entry name" value="Reg_factor_effector_dom_sf"/>
</dbReference>
<dbReference type="Gene3D" id="3.20.80.10">
    <property type="entry name" value="Regulatory factor, effector binding domain"/>
    <property type="match status" value="1"/>
</dbReference>
<evidence type="ECO:0000313" key="6">
    <source>
        <dbReference type="EMBL" id="GED11553.1"/>
    </source>
</evidence>
<dbReference type="InterPro" id="IPR009061">
    <property type="entry name" value="DNA-bd_dom_put_sf"/>
</dbReference>
<dbReference type="InterPro" id="IPR000551">
    <property type="entry name" value="MerR-type_HTH_dom"/>
</dbReference>
<dbReference type="GO" id="GO:0003700">
    <property type="term" value="F:DNA-binding transcription factor activity"/>
    <property type="evidence" value="ECO:0007669"/>
    <property type="project" value="InterPro"/>
</dbReference>
<dbReference type="PRINTS" id="PR00040">
    <property type="entry name" value="HTHMERR"/>
</dbReference>
<dbReference type="EMBL" id="BJNZ01000032">
    <property type="protein sequence ID" value="GED11553.1"/>
    <property type="molecule type" value="Genomic_DNA"/>
</dbReference>
<dbReference type="CDD" id="cd00592">
    <property type="entry name" value="HTH_MerR-like"/>
    <property type="match status" value="1"/>
</dbReference>
<dbReference type="GO" id="GO:0003677">
    <property type="term" value="F:DNA binding"/>
    <property type="evidence" value="ECO:0007669"/>
    <property type="project" value="UniProtKB-KW"/>
</dbReference>
<dbReference type="AlphaFoldDB" id="A0A4Y4E3H9"/>
<dbReference type="InterPro" id="IPR047057">
    <property type="entry name" value="MerR_fam"/>
</dbReference>
<reference evidence="6 7" key="1">
    <citation type="submission" date="2019-06" db="EMBL/GenBank/DDBJ databases">
        <title>Whole genome shotgun sequence of Cellulosimicrobium cellulans NBRC 15516.</title>
        <authorList>
            <person name="Hosoyama A."/>
            <person name="Uohara A."/>
            <person name="Ohji S."/>
            <person name="Ichikawa N."/>
        </authorList>
    </citation>
    <scope>NUCLEOTIDE SEQUENCE [LARGE SCALE GENOMIC DNA]</scope>
    <source>
        <strain evidence="6 7">NBRC 15516</strain>
    </source>
</reference>
<dbReference type="Gene3D" id="1.10.1660.10">
    <property type="match status" value="1"/>
</dbReference>
<dbReference type="PANTHER" id="PTHR30204">
    <property type="entry name" value="REDOX-CYCLING DRUG-SENSING TRANSCRIPTIONAL ACTIVATOR SOXR"/>
    <property type="match status" value="1"/>
</dbReference>
<dbReference type="Proteomes" id="UP000316659">
    <property type="component" value="Unassembled WGS sequence"/>
</dbReference>
<evidence type="ECO:0000259" key="5">
    <source>
        <dbReference type="PROSITE" id="PS50937"/>
    </source>
</evidence>
<dbReference type="Pfam" id="PF13411">
    <property type="entry name" value="MerR_1"/>
    <property type="match status" value="1"/>
</dbReference>
<sequence>MDEHTTGQVARATGLSEKAVRLYADRGLLAARRDTDDGPRLFDDGQLARARLVRLLRGVDLSLAEVGEVLGAPDAVAAFDTVWGARRSSVPGSLAAGEYVRSVLAGAPRLDVEVRRRRVAERLVLGTVRRATLEDLPRVLPEATATVFDVLRTADVPLAGHPYVEYHERATEGFAARVTVQVPVAEAVRPPQGFVLTTDGPHDEAYVALTAAEADDQARLVLIHDHLSSGHALAEGAPAGDNREIYLPTWAARGPGPVVEVAVPVA</sequence>
<evidence type="ECO:0000256" key="3">
    <source>
        <dbReference type="ARBA" id="ARBA00023125"/>
    </source>
</evidence>
<organism evidence="6 7">
    <name type="scientific">Cellulosimicrobium cellulans</name>
    <name type="common">Arthrobacter luteus</name>
    <dbReference type="NCBI Taxonomy" id="1710"/>
    <lineage>
        <taxon>Bacteria</taxon>
        <taxon>Bacillati</taxon>
        <taxon>Actinomycetota</taxon>
        <taxon>Actinomycetes</taxon>
        <taxon>Micrococcales</taxon>
        <taxon>Promicromonosporaceae</taxon>
        <taxon>Cellulosimicrobium</taxon>
    </lineage>
</organism>
<dbReference type="RefSeq" id="WP_141390963.1">
    <property type="nucleotide sequence ID" value="NZ_BJNZ01000032.1"/>
</dbReference>
<keyword evidence="2" id="KW-0805">Transcription regulation</keyword>
<keyword evidence="1" id="KW-0678">Repressor</keyword>
<name>A0A4Y4E3H9_CELCE</name>
<dbReference type="SUPFAM" id="SSF46955">
    <property type="entry name" value="Putative DNA-binding domain"/>
    <property type="match status" value="1"/>
</dbReference>
<evidence type="ECO:0000256" key="4">
    <source>
        <dbReference type="ARBA" id="ARBA00023163"/>
    </source>
</evidence>
<dbReference type="PROSITE" id="PS50937">
    <property type="entry name" value="HTH_MERR_2"/>
    <property type="match status" value="1"/>
</dbReference>
<evidence type="ECO:0000256" key="2">
    <source>
        <dbReference type="ARBA" id="ARBA00023015"/>
    </source>
</evidence>
<evidence type="ECO:0000256" key="1">
    <source>
        <dbReference type="ARBA" id="ARBA00022491"/>
    </source>
</evidence>